<proteinExistence type="predicted"/>
<dbReference type="EMBL" id="CP048877">
    <property type="protein sequence ID" value="QIJ71906.1"/>
    <property type="molecule type" value="Genomic_DNA"/>
</dbReference>
<sequence length="65" mass="7349">MAEERTICAVCAWRETCKKKYSFDSQGPIKCPDFVRDVTIKVEEEKGDQEGDRAKTEGSTPESHP</sequence>
<evidence type="ECO:0000313" key="2">
    <source>
        <dbReference type="EMBL" id="QIJ71906.1"/>
    </source>
</evidence>
<organism evidence="2 3">
    <name type="scientific">Thermosulfuriphilus ammonigenes</name>
    <dbReference type="NCBI Taxonomy" id="1936021"/>
    <lineage>
        <taxon>Bacteria</taxon>
        <taxon>Pseudomonadati</taxon>
        <taxon>Thermodesulfobacteriota</taxon>
        <taxon>Thermodesulfobacteria</taxon>
        <taxon>Thermodesulfobacteriales</taxon>
        <taxon>Thermodesulfobacteriaceae</taxon>
        <taxon>Thermosulfuriphilus</taxon>
    </lineage>
</organism>
<feature type="region of interest" description="Disordered" evidence="1">
    <location>
        <begin position="42"/>
        <end position="65"/>
    </location>
</feature>
<dbReference type="AlphaFoldDB" id="A0A6G7PWH5"/>
<evidence type="ECO:0000256" key="1">
    <source>
        <dbReference type="SAM" id="MobiDB-lite"/>
    </source>
</evidence>
<protein>
    <submittedName>
        <fullName evidence="2">Uncharacterized protein</fullName>
    </submittedName>
</protein>
<evidence type="ECO:0000313" key="3">
    <source>
        <dbReference type="Proteomes" id="UP000502179"/>
    </source>
</evidence>
<name>A0A6G7PWH5_9BACT</name>
<reference evidence="2 3" key="1">
    <citation type="submission" date="2020-02" db="EMBL/GenBank/DDBJ databases">
        <title>Genome analysis of Thermosulfuriphilus ammonigenes ST65T, an anaerobic thermophilic chemolithoautotrophic bacterium isolated from a deep-sea hydrothermal vent.</title>
        <authorList>
            <person name="Slobodkina G."/>
            <person name="Allioux M."/>
            <person name="Merkel A."/>
            <person name="Alain K."/>
            <person name="Jebbar M."/>
            <person name="Slobodkin A."/>
        </authorList>
    </citation>
    <scope>NUCLEOTIDE SEQUENCE [LARGE SCALE GENOMIC DNA]</scope>
    <source>
        <strain evidence="2 3">ST65</strain>
    </source>
</reference>
<feature type="compositionally biased region" description="Basic and acidic residues" evidence="1">
    <location>
        <begin position="42"/>
        <end position="56"/>
    </location>
</feature>
<keyword evidence="3" id="KW-1185">Reference proteome</keyword>
<accession>A0A6G7PWH5</accession>
<gene>
    <name evidence="2" type="ORF">G4V39_06345</name>
</gene>
<dbReference type="KEGG" id="tav:G4V39_06345"/>
<dbReference type="Proteomes" id="UP000502179">
    <property type="component" value="Chromosome"/>
</dbReference>
<dbReference type="RefSeq" id="WP_166032124.1">
    <property type="nucleotide sequence ID" value="NZ_CP048877.1"/>
</dbReference>